<sequence length="91" mass="9195">MPELVRVEAAGQLARGVLGALEGVQGASEQFGRGGVGADEARGGGDEPAGDDEAAQGDVVAAESLGPDAIVGRPKIRSPYRPGSRPRCRAQ</sequence>
<evidence type="ECO:0000256" key="1">
    <source>
        <dbReference type="SAM" id="MobiDB-lite"/>
    </source>
</evidence>
<organism evidence="2 3">
    <name type="scientific">Streptomyces pseudovenezuelae</name>
    <dbReference type="NCBI Taxonomy" id="67350"/>
    <lineage>
        <taxon>Bacteria</taxon>
        <taxon>Bacillati</taxon>
        <taxon>Actinomycetota</taxon>
        <taxon>Actinomycetes</taxon>
        <taxon>Kitasatosporales</taxon>
        <taxon>Streptomycetaceae</taxon>
        <taxon>Streptomyces</taxon>
        <taxon>Streptomyces aurantiacus group</taxon>
    </lineage>
</organism>
<feature type="compositionally biased region" description="Basic residues" evidence="1">
    <location>
        <begin position="74"/>
        <end position="91"/>
    </location>
</feature>
<proteinExistence type="predicted"/>
<evidence type="ECO:0000313" key="3">
    <source>
        <dbReference type="Proteomes" id="UP000053039"/>
    </source>
</evidence>
<gene>
    <name evidence="2" type="ORF">AQI94_33125</name>
</gene>
<name>A0A117PP81_9ACTN</name>
<dbReference type="Proteomes" id="UP000053039">
    <property type="component" value="Unassembled WGS sequence"/>
</dbReference>
<evidence type="ECO:0000313" key="2">
    <source>
        <dbReference type="EMBL" id="KUM84168.1"/>
    </source>
</evidence>
<dbReference type="AlphaFoldDB" id="A0A117PP81"/>
<comment type="caution">
    <text evidence="2">The sequence shown here is derived from an EMBL/GenBank/DDBJ whole genome shotgun (WGS) entry which is preliminary data.</text>
</comment>
<feature type="region of interest" description="Disordered" evidence="1">
    <location>
        <begin position="29"/>
        <end position="91"/>
    </location>
</feature>
<reference evidence="2 3" key="1">
    <citation type="submission" date="2015-10" db="EMBL/GenBank/DDBJ databases">
        <title>Draft genome sequence of Streptomyces pseudovenezuelae DSM 40212, type strain for the species Streptomyces pseudovenezuelae.</title>
        <authorList>
            <person name="Ruckert C."/>
            <person name="Winkler A."/>
            <person name="Kalinowski J."/>
            <person name="Kampfer P."/>
            <person name="Glaeser S."/>
        </authorList>
    </citation>
    <scope>NUCLEOTIDE SEQUENCE [LARGE SCALE GENOMIC DNA]</scope>
    <source>
        <strain evidence="2 3">DSM 40212</strain>
    </source>
</reference>
<dbReference type="EMBL" id="LMWM01000038">
    <property type="protein sequence ID" value="KUM84168.1"/>
    <property type="molecule type" value="Genomic_DNA"/>
</dbReference>
<protein>
    <submittedName>
        <fullName evidence="2">Uncharacterized protein</fullName>
    </submittedName>
</protein>
<accession>A0A117PP81</accession>